<dbReference type="Gene3D" id="3.40.190.150">
    <property type="entry name" value="Bordetella uptake gene, domain 1"/>
    <property type="match status" value="1"/>
</dbReference>
<evidence type="ECO:0000313" key="4">
    <source>
        <dbReference type="Proteomes" id="UP000198925"/>
    </source>
</evidence>
<dbReference type="InterPro" id="IPR042100">
    <property type="entry name" value="Bug_dom1"/>
</dbReference>
<keyword evidence="3" id="KW-0675">Receptor</keyword>
<dbReference type="PIRSF" id="PIRSF017082">
    <property type="entry name" value="YflP"/>
    <property type="match status" value="1"/>
</dbReference>
<dbReference type="EMBL" id="FMZX01000011">
    <property type="protein sequence ID" value="SDD72592.1"/>
    <property type="molecule type" value="Genomic_DNA"/>
</dbReference>
<keyword evidence="4" id="KW-1185">Reference proteome</keyword>
<gene>
    <name evidence="3" type="ORF">SAMN04487779_1011150</name>
</gene>
<reference evidence="3 4" key="1">
    <citation type="submission" date="2016-10" db="EMBL/GenBank/DDBJ databases">
        <authorList>
            <person name="de Groot N.N."/>
        </authorList>
    </citation>
    <scope>NUCLEOTIDE SEQUENCE [LARGE SCALE GENOMIC DNA]</scope>
    <source>
        <strain evidence="3 4">CPCC 100156</strain>
    </source>
</reference>
<evidence type="ECO:0000256" key="2">
    <source>
        <dbReference type="SAM" id="SignalP"/>
    </source>
</evidence>
<protein>
    <submittedName>
        <fullName evidence="3">Tripartite-type tricarboxylate transporter, receptor component TctC</fullName>
    </submittedName>
</protein>
<evidence type="ECO:0000256" key="1">
    <source>
        <dbReference type="ARBA" id="ARBA00006987"/>
    </source>
</evidence>
<keyword evidence="2" id="KW-0732">Signal</keyword>
<dbReference type="PANTHER" id="PTHR42928:SF5">
    <property type="entry name" value="BLR1237 PROTEIN"/>
    <property type="match status" value="1"/>
</dbReference>
<dbReference type="PANTHER" id="PTHR42928">
    <property type="entry name" value="TRICARBOXYLATE-BINDING PROTEIN"/>
    <property type="match status" value="1"/>
</dbReference>
<evidence type="ECO:0000313" key="3">
    <source>
        <dbReference type="EMBL" id="SDD72592.1"/>
    </source>
</evidence>
<accession>A0A1G6X321</accession>
<feature type="signal peptide" evidence="2">
    <location>
        <begin position="1"/>
        <end position="20"/>
    </location>
</feature>
<dbReference type="Proteomes" id="UP000198925">
    <property type="component" value="Unassembled WGS sequence"/>
</dbReference>
<dbReference type="CDD" id="cd13578">
    <property type="entry name" value="PBP2_Bug27"/>
    <property type="match status" value="1"/>
</dbReference>
<dbReference type="Pfam" id="PF03401">
    <property type="entry name" value="TctC"/>
    <property type="match status" value="1"/>
</dbReference>
<dbReference type="STRING" id="938405.SAMN02927895_03086"/>
<comment type="similarity">
    <text evidence="1">Belongs to the UPF0065 (bug) family.</text>
</comment>
<dbReference type="AlphaFoldDB" id="A0A1G6X321"/>
<dbReference type="InterPro" id="IPR005064">
    <property type="entry name" value="BUG"/>
</dbReference>
<sequence length="322" mass="33680">MIRRRSLLAAPFLTAAPALGQSAAWPSRPVRLIVPFTPGGATDAVARLLAERLSASLGQGFIVENRAGAGGNVGAEVAAKAEPDGYTLLAATISVSALAPHLYPRLNFDPVKDFASIGATAHVANGVLARPDLPASSVAELIALARARPGGLSYGTPGNGTSGHLCAEYLKYQAKIDIQHIPYRGTSPAIADLVGGRLDLCVDNLPSYLPHVREGKLKLLAVTSAEHWFAAPEVPTVAEAALPGFAATAWWGLQAPLRTPEPILARAEQALLAALAEPATQAKLREMGIEALPMGRAAFDRHIAVENSKWGEVIRAAGIRAE</sequence>
<dbReference type="SUPFAM" id="SSF53850">
    <property type="entry name" value="Periplasmic binding protein-like II"/>
    <property type="match status" value="1"/>
</dbReference>
<name>A0A1G6X321_9PROT</name>
<feature type="chain" id="PRO_5011432093" evidence="2">
    <location>
        <begin position="21"/>
        <end position="322"/>
    </location>
</feature>
<proteinExistence type="inferred from homology"/>
<dbReference type="RefSeq" id="WP_176849658.1">
    <property type="nucleotide sequence ID" value="NZ_FMZX01000011.1"/>
</dbReference>
<dbReference type="Gene3D" id="3.40.190.10">
    <property type="entry name" value="Periplasmic binding protein-like II"/>
    <property type="match status" value="1"/>
</dbReference>
<organism evidence="3 4">
    <name type="scientific">Belnapia rosea</name>
    <dbReference type="NCBI Taxonomy" id="938405"/>
    <lineage>
        <taxon>Bacteria</taxon>
        <taxon>Pseudomonadati</taxon>
        <taxon>Pseudomonadota</taxon>
        <taxon>Alphaproteobacteria</taxon>
        <taxon>Acetobacterales</taxon>
        <taxon>Roseomonadaceae</taxon>
        <taxon>Belnapia</taxon>
    </lineage>
</organism>